<dbReference type="RefSeq" id="WP_090013221.1">
    <property type="nucleotide sequence ID" value="NZ_FNET01000024.1"/>
</dbReference>
<proteinExistence type="predicted"/>
<reference evidence="4" key="1">
    <citation type="submission" date="2016-10" db="EMBL/GenBank/DDBJ databases">
        <authorList>
            <person name="Varghese N."/>
            <person name="Submissions S."/>
        </authorList>
    </citation>
    <scope>NUCLEOTIDE SEQUENCE [LARGE SCALE GENOMIC DNA]</scope>
    <source>
        <strain evidence="4">DSM 44796</strain>
    </source>
</reference>
<dbReference type="InterPro" id="IPR000305">
    <property type="entry name" value="GIY-YIG_endonuc"/>
</dbReference>
<feature type="region of interest" description="Disordered" evidence="1">
    <location>
        <begin position="258"/>
        <end position="284"/>
    </location>
</feature>
<sequence>MTGDLFPNASAEFKLSITRALADQLAEALSLLEPAPLIAGQVDTLQSRPGVYELYVGDKRVYVGKASKDLRTRLRNHLIKLSGRAGIDPLTIGFLCLYVDEDLEAAAPETLLIKKYRKIGEVPWNTNGFGNKDPGRNRDGSLVAAKHFDALYPIDLMKDVHGLEVRPYKIDEFLDAVKLALPYLLRFDQNVRELTDIIVQVPSDSLTASKLLSLAVEALPHGWQATALPGYAILYPEKRDYRSALAMWRKEGGALKTIQGARAESKDPVGGADTSSQSSDEDEE</sequence>
<dbReference type="Gene3D" id="3.40.1440.10">
    <property type="entry name" value="GIY-YIG endonuclease"/>
    <property type="match status" value="1"/>
</dbReference>
<dbReference type="Proteomes" id="UP000199682">
    <property type="component" value="Unassembled WGS sequence"/>
</dbReference>
<organism evidence="3 4">
    <name type="scientific">Lentzea albidocapillata subsp. violacea</name>
    <dbReference type="NCBI Taxonomy" id="128104"/>
    <lineage>
        <taxon>Bacteria</taxon>
        <taxon>Bacillati</taxon>
        <taxon>Actinomycetota</taxon>
        <taxon>Actinomycetes</taxon>
        <taxon>Pseudonocardiales</taxon>
        <taxon>Pseudonocardiaceae</taxon>
        <taxon>Lentzea</taxon>
    </lineage>
</organism>
<evidence type="ECO:0000313" key="4">
    <source>
        <dbReference type="Proteomes" id="UP000199682"/>
    </source>
</evidence>
<evidence type="ECO:0000256" key="1">
    <source>
        <dbReference type="SAM" id="MobiDB-lite"/>
    </source>
</evidence>
<accession>A0A1G9URF6</accession>
<evidence type="ECO:0000259" key="2">
    <source>
        <dbReference type="PROSITE" id="PS50164"/>
    </source>
</evidence>
<dbReference type="InterPro" id="IPR035901">
    <property type="entry name" value="GIY-YIG_endonuc_sf"/>
</dbReference>
<dbReference type="AlphaFoldDB" id="A0A1G9URF6"/>
<name>A0A1G9URF6_9PSEU</name>
<dbReference type="SUPFAM" id="SSF82771">
    <property type="entry name" value="GIY-YIG endonuclease"/>
    <property type="match status" value="1"/>
</dbReference>
<dbReference type="PROSITE" id="PS50164">
    <property type="entry name" value="GIY_YIG"/>
    <property type="match status" value="1"/>
</dbReference>
<gene>
    <name evidence="3" type="ORF">SAMN04488074_12460</name>
</gene>
<protein>
    <recommendedName>
        <fullName evidence="2">GIY-YIG domain-containing protein</fullName>
    </recommendedName>
</protein>
<evidence type="ECO:0000313" key="3">
    <source>
        <dbReference type="EMBL" id="SDM62423.1"/>
    </source>
</evidence>
<feature type="domain" description="GIY-YIG" evidence="2">
    <location>
        <begin position="47"/>
        <end position="122"/>
    </location>
</feature>
<dbReference type="EMBL" id="FNET01000024">
    <property type="protein sequence ID" value="SDM62423.1"/>
    <property type="molecule type" value="Genomic_DNA"/>
</dbReference>